<proteinExistence type="predicted"/>
<dbReference type="SUPFAM" id="SSF54593">
    <property type="entry name" value="Glyoxalase/Bleomycin resistance protein/Dihydroxybiphenyl dioxygenase"/>
    <property type="match status" value="1"/>
</dbReference>
<evidence type="ECO:0000313" key="4">
    <source>
        <dbReference type="Proteomes" id="UP000050509"/>
    </source>
</evidence>
<dbReference type="InterPro" id="IPR029068">
    <property type="entry name" value="Glyas_Bleomycin-R_OHBP_Dase"/>
</dbReference>
<accession>A0A0P9D5Z6</accession>
<gene>
    <name evidence="3" type="ORF">SE17_25890</name>
</gene>
<dbReference type="GO" id="GO:0004493">
    <property type="term" value="F:methylmalonyl-CoA epimerase activity"/>
    <property type="evidence" value="ECO:0007669"/>
    <property type="project" value="TreeGrafter"/>
</dbReference>
<dbReference type="AlphaFoldDB" id="A0A0P9D5Z6"/>
<dbReference type="GO" id="GO:0046872">
    <property type="term" value="F:metal ion binding"/>
    <property type="evidence" value="ECO:0007669"/>
    <property type="project" value="UniProtKB-KW"/>
</dbReference>
<keyword evidence="4" id="KW-1185">Reference proteome</keyword>
<organism evidence="3 4">
    <name type="scientific">Kouleothrix aurantiaca</name>
    <dbReference type="NCBI Taxonomy" id="186479"/>
    <lineage>
        <taxon>Bacteria</taxon>
        <taxon>Bacillati</taxon>
        <taxon>Chloroflexota</taxon>
        <taxon>Chloroflexia</taxon>
        <taxon>Chloroflexales</taxon>
        <taxon>Roseiflexineae</taxon>
        <taxon>Roseiflexaceae</taxon>
        <taxon>Kouleothrix</taxon>
    </lineage>
</organism>
<dbReference type="InterPro" id="IPR004360">
    <property type="entry name" value="Glyas_Fos-R_dOase_dom"/>
</dbReference>
<dbReference type="CDD" id="cd06587">
    <property type="entry name" value="VOC"/>
    <property type="match status" value="1"/>
</dbReference>
<dbReference type="PROSITE" id="PS51819">
    <property type="entry name" value="VOC"/>
    <property type="match status" value="1"/>
</dbReference>
<evidence type="ECO:0000256" key="1">
    <source>
        <dbReference type="ARBA" id="ARBA00022723"/>
    </source>
</evidence>
<reference evidence="3 4" key="1">
    <citation type="submission" date="2015-09" db="EMBL/GenBank/DDBJ databases">
        <title>Draft genome sequence of Kouleothrix aurantiaca JCM 19913.</title>
        <authorList>
            <person name="Hemp J."/>
        </authorList>
    </citation>
    <scope>NUCLEOTIDE SEQUENCE [LARGE SCALE GENOMIC DNA]</scope>
    <source>
        <strain evidence="3 4">COM-B</strain>
    </source>
</reference>
<keyword evidence="1" id="KW-0479">Metal-binding</keyword>
<sequence>MMRAHHIALLTPDLARLEAFYTQALGLSVLLRWDDLGIVFLDAGGVQLELCRLDRAGAPPHALDEGDGLNHLAFGVARVDVSYAELVAHGARAISPPQQYRTLRIAFLADPDGNVIELVEENESSRQ</sequence>
<evidence type="ECO:0000313" key="3">
    <source>
        <dbReference type="EMBL" id="KPV50615.1"/>
    </source>
</evidence>
<dbReference type="InterPro" id="IPR051785">
    <property type="entry name" value="MMCE/EMCE_epimerase"/>
</dbReference>
<dbReference type="PANTHER" id="PTHR43048:SF3">
    <property type="entry name" value="METHYLMALONYL-COA EPIMERASE, MITOCHONDRIAL"/>
    <property type="match status" value="1"/>
</dbReference>
<dbReference type="PANTHER" id="PTHR43048">
    <property type="entry name" value="METHYLMALONYL-COA EPIMERASE"/>
    <property type="match status" value="1"/>
</dbReference>
<dbReference type="GO" id="GO:0046491">
    <property type="term" value="P:L-methylmalonyl-CoA metabolic process"/>
    <property type="evidence" value="ECO:0007669"/>
    <property type="project" value="TreeGrafter"/>
</dbReference>
<evidence type="ECO:0000259" key="2">
    <source>
        <dbReference type="PROSITE" id="PS51819"/>
    </source>
</evidence>
<comment type="caution">
    <text evidence="3">The sequence shown here is derived from an EMBL/GenBank/DDBJ whole genome shotgun (WGS) entry which is preliminary data.</text>
</comment>
<protein>
    <recommendedName>
        <fullName evidence="2">VOC domain-containing protein</fullName>
    </recommendedName>
</protein>
<dbReference type="InterPro" id="IPR037523">
    <property type="entry name" value="VOC_core"/>
</dbReference>
<dbReference type="EMBL" id="LJCR01001299">
    <property type="protein sequence ID" value="KPV50615.1"/>
    <property type="molecule type" value="Genomic_DNA"/>
</dbReference>
<dbReference type="Pfam" id="PF00903">
    <property type="entry name" value="Glyoxalase"/>
    <property type="match status" value="1"/>
</dbReference>
<name>A0A0P9D5Z6_9CHLR</name>
<feature type="domain" description="VOC" evidence="2">
    <location>
        <begin position="3"/>
        <end position="121"/>
    </location>
</feature>
<dbReference type="Proteomes" id="UP000050509">
    <property type="component" value="Unassembled WGS sequence"/>
</dbReference>
<dbReference type="Gene3D" id="3.10.180.10">
    <property type="entry name" value="2,3-Dihydroxybiphenyl 1,2-Dioxygenase, domain 1"/>
    <property type="match status" value="1"/>
</dbReference>